<protein>
    <submittedName>
        <fullName evidence="11">Superfamily II DNA and RNA helicase</fullName>
    </submittedName>
</protein>
<evidence type="ECO:0000313" key="11">
    <source>
        <dbReference type="EMBL" id="SDL25312.1"/>
    </source>
</evidence>
<dbReference type="Pfam" id="PF00271">
    <property type="entry name" value="Helicase_C"/>
    <property type="match status" value="1"/>
</dbReference>
<gene>
    <name evidence="11" type="ORF">SAMN04515677_101275</name>
</gene>
<evidence type="ECO:0000256" key="7">
    <source>
        <dbReference type="RuleBase" id="RU000492"/>
    </source>
</evidence>
<dbReference type="InterPro" id="IPR011545">
    <property type="entry name" value="DEAD/DEAH_box_helicase_dom"/>
</dbReference>
<dbReference type="Gene3D" id="3.30.70.330">
    <property type="match status" value="1"/>
</dbReference>
<dbReference type="InterPro" id="IPR014014">
    <property type="entry name" value="RNA_helicase_DEAD_Q_motif"/>
</dbReference>
<organism evidence="11 12">
    <name type="scientific">Romboutsia lituseburensis DSM 797</name>
    <dbReference type="NCBI Taxonomy" id="1121325"/>
    <lineage>
        <taxon>Bacteria</taxon>
        <taxon>Bacillati</taxon>
        <taxon>Bacillota</taxon>
        <taxon>Clostridia</taxon>
        <taxon>Peptostreptococcales</taxon>
        <taxon>Peptostreptococcaceae</taxon>
        <taxon>Romboutsia</taxon>
    </lineage>
</organism>
<dbReference type="PANTHER" id="PTHR47959:SF1">
    <property type="entry name" value="ATP-DEPENDENT RNA HELICASE DBPA"/>
    <property type="match status" value="1"/>
</dbReference>
<keyword evidence="2 7" id="KW-0378">Hydrolase</keyword>
<evidence type="ECO:0000313" key="12">
    <source>
        <dbReference type="Proteomes" id="UP000199068"/>
    </source>
</evidence>
<evidence type="ECO:0000256" key="3">
    <source>
        <dbReference type="ARBA" id="ARBA00022806"/>
    </source>
</evidence>
<feature type="domain" description="DEAD-box RNA helicase Q" evidence="10">
    <location>
        <begin position="6"/>
        <end position="34"/>
    </location>
</feature>
<dbReference type="InterPro" id="IPR044742">
    <property type="entry name" value="DEAD/DEAH_RhlB"/>
</dbReference>
<feature type="domain" description="Helicase C-terminal" evidence="9">
    <location>
        <begin position="235"/>
        <end position="379"/>
    </location>
</feature>
<evidence type="ECO:0000256" key="5">
    <source>
        <dbReference type="ARBA" id="ARBA00038437"/>
    </source>
</evidence>
<dbReference type="EMBL" id="FNGW01000001">
    <property type="protein sequence ID" value="SDL25312.1"/>
    <property type="molecule type" value="Genomic_DNA"/>
</dbReference>
<dbReference type="CDD" id="cd18787">
    <property type="entry name" value="SF2_C_DEAD"/>
    <property type="match status" value="1"/>
</dbReference>
<keyword evidence="3 7" id="KW-0347">Helicase</keyword>
<keyword evidence="12" id="KW-1185">Reference proteome</keyword>
<dbReference type="Pfam" id="PF00270">
    <property type="entry name" value="DEAD"/>
    <property type="match status" value="1"/>
</dbReference>
<sequence>MSKENNTFRKFNLDKEILKALNNLEYKRPSNVQTKTIPQLINKNDVIVKSKTGSGKTASFAIPICENINVEDNNVQALVIVPTRELALQVKEEISNIGRLKKVRCCAIYGKQPIKEQISSLKQRVHVVVATPGRIIDHIKRETINIKNLNYLIIDEADKMLNKGFIEQIDTIFENLPKNKTVGLFSATIDEDIEYVCKKYMNEALIIDVEESEAINEKQIDENLIRVDQNEKYNTLKNIIYSENPKTVIIFANTREKVNKIYNQMKRDKFLVRELHGDMSQDKRIYVIKDFKENKFNVLVSSDVAARGIHIENISLVINYDIPRDKENYIHRIGRTGRKDKFGKSISIVTDKDEKYINEIQDYIGYKINEIEKIDEDDIVNGKIKFEGSQIKILKNKRNKDINKKSHSEVTRIYLNAGKKKKIRVLDIVGSLSNLKEINGDDIGVIEVCDLCSYVDILNHKGEQLLKNYKQINIKKKPVKIKRDNQNI</sequence>
<keyword evidence="1 7" id="KW-0547">Nucleotide-binding</keyword>
<evidence type="ECO:0000256" key="1">
    <source>
        <dbReference type="ARBA" id="ARBA00022741"/>
    </source>
</evidence>
<dbReference type="PROSITE" id="PS51195">
    <property type="entry name" value="Q_MOTIF"/>
    <property type="match status" value="1"/>
</dbReference>
<dbReference type="Gene3D" id="3.40.50.300">
    <property type="entry name" value="P-loop containing nucleotide triphosphate hydrolases"/>
    <property type="match status" value="2"/>
</dbReference>
<dbReference type="InterPro" id="IPR027417">
    <property type="entry name" value="P-loop_NTPase"/>
</dbReference>
<dbReference type="AlphaFoldDB" id="A0A1G9IJM5"/>
<dbReference type="PROSITE" id="PS51194">
    <property type="entry name" value="HELICASE_CTER"/>
    <property type="match status" value="1"/>
</dbReference>
<reference evidence="11 12" key="1">
    <citation type="submission" date="2016-10" db="EMBL/GenBank/DDBJ databases">
        <authorList>
            <person name="de Groot N.N."/>
        </authorList>
    </citation>
    <scope>NUCLEOTIDE SEQUENCE [LARGE SCALE GENOMIC DNA]</scope>
    <source>
        <strain evidence="11 12">DSM 797</strain>
    </source>
</reference>
<dbReference type="InterPro" id="IPR012677">
    <property type="entry name" value="Nucleotide-bd_a/b_plait_sf"/>
</dbReference>
<dbReference type="PANTHER" id="PTHR47959">
    <property type="entry name" value="ATP-DEPENDENT RNA HELICASE RHLE-RELATED"/>
    <property type="match status" value="1"/>
</dbReference>
<dbReference type="RefSeq" id="WP_092722105.1">
    <property type="nucleotide sequence ID" value="NZ_FNGW01000001.1"/>
</dbReference>
<evidence type="ECO:0000259" key="10">
    <source>
        <dbReference type="PROSITE" id="PS51195"/>
    </source>
</evidence>
<evidence type="ECO:0000256" key="2">
    <source>
        <dbReference type="ARBA" id="ARBA00022801"/>
    </source>
</evidence>
<dbReference type="SMART" id="SM00490">
    <property type="entry name" value="HELICc"/>
    <property type="match status" value="1"/>
</dbReference>
<dbReference type="GO" id="GO:0003724">
    <property type="term" value="F:RNA helicase activity"/>
    <property type="evidence" value="ECO:0007669"/>
    <property type="project" value="InterPro"/>
</dbReference>
<dbReference type="SMART" id="SM00487">
    <property type="entry name" value="DEXDc"/>
    <property type="match status" value="1"/>
</dbReference>
<feature type="domain" description="Helicase ATP-binding" evidence="8">
    <location>
        <begin position="37"/>
        <end position="207"/>
    </location>
</feature>
<keyword evidence="4 7" id="KW-0067">ATP-binding</keyword>
<dbReference type="PROSITE" id="PS00039">
    <property type="entry name" value="DEAD_ATP_HELICASE"/>
    <property type="match status" value="1"/>
</dbReference>
<dbReference type="GO" id="GO:0005829">
    <property type="term" value="C:cytosol"/>
    <property type="evidence" value="ECO:0007669"/>
    <property type="project" value="TreeGrafter"/>
</dbReference>
<dbReference type="InterPro" id="IPR001650">
    <property type="entry name" value="Helicase_C-like"/>
</dbReference>
<evidence type="ECO:0000256" key="4">
    <source>
        <dbReference type="ARBA" id="ARBA00022840"/>
    </source>
</evidence>
<evidence type="ECO:0000259" key="8">
    <source>
        <dbReference type="PROSITE" id="PS51192"/>
    </source>
</evidence>
<evidence type="ECO:0000259" key="9">
    <source>
        <dbReference type="PROSITE" id="PS51194"/>
    </source>
</evidence>
<comment type="similarity">
    <text evidence="5 7">Belongs to the DEAD box helicase family.</text>
</comment>
<dbReference type="GO" id="GO:0016787">
    <property type="term" value="F:hydrolase activity"/>
    <property type="evidence" value="ECO:0007669"/>
    <property type="project" value="UniProtKB-KW"/>
</dbReference>
<dbReference type="Proteomes" id="UP000199068">
    <property type="component" value="Unassembled WGS sequence"/>
</dbReference>
<dbReference type="STRING" id="1121325.SAMN04515677_101275"/>
<dbReference type="PROSITE" id="PS51192">
    <property type="entry name" value="HELICASE_ATP_BIND_1"/>
    <property type="match status" value="1"/>
</dbReference>
<dbReference type="GO" id="GO:0005524">
    <property type="term" value="F:ATP binding"/>
    <property type="evidence" value="ECO:0007669"/>
    <property type="project" value="UniProtKB-KW"/>
</dbReference>
<accession>A0A1G9IJM5</accession>
<dbReference type="SUPFAM" id="SSF52540">
    <property type="entry name" value="P-loop containing nucleoside triphosphate hydrolases"/>
    <property type="match status" value="1"/>
</dbReference>
<dbReference type="InterPro" id="IPR050079">
    <property type="entry name" value="DEAD_box_RNA_helicase"/>
</dbReference>
<dbReference type="GO" id="GO:0003676">
    <property type="term" value="F:nucleic acid binding"/>
    <property type="evidence" value="ECO:0007669"/>
    <property type="project" value="InterPro"/>
</dbReference>
<evidence type="ECO:0000256" key="6">
    <source>
        <dbReference type="PROSITE-ProRule" id="PRU00552"/>
    </source>
</evidence>
<proteinExistence type="inferred from homology"/>
<dbReference type="CDD" id="cd00268">
    <property type="entry name" value="DEADc"/>
    <property type="match status" value="1"/>
</dbReference>
<dbReference type="Pfam" id="PF03880">
    <property type="entry name" value="DbpA"/>
    <property type="match status" value="1"/>
</dbReference>
<dbReference type="InterPro" id="IPR005580">
    <property type="entry name" value="DbpA/CsdA_RNA-bd_dom"/>
</dbReference>
<dbReference type="InterPro" id="IPR000629">
    <property type="entry name" value="RNA-helicase_DEAD-box_CS"/>
</dbReference>
<dbReference type="InterPro" id="IPR014001">
    <property type="entry name" value="Helicase_ATP-bd"/>
</dbReference>
<name>A0A1G9IJM5_9FIRM</name>
<feature type="short sequence motif" description="Q motif" evidence="6">
    <location>
        <begin position="6"/>
        <end position="34"/>
    </location>
</feature>